<name>A0A5B0X8C0_9GAMM</name>
<dbReference type="RefSeq" id="WP_149610080.1">
    <property type="nucleotide sequence ID" value="NZ_VTUX01000001.1"/>
</dbReference>
<accession>A0A5B0X8C0</accession>
<organism evidence="1 2">
    <name type="scientific">Pseudohalioglobus sediminis</name>
    <dbReference type="NCBI Taxonomy" id="2606449"/>
    <lineage>
        <taxon>Bacteria</taxon>
        <taxon>Pseudomonadati</taxon>
        <taxon>Pseudomonadota</taxon>
        <taxon>Gammaproteobacteria</taxon>
        <taxon>Cellvibrionales</taxon>
        <taxon>Halieaceae</taxon>
        <taxon>Pseudohalioglobus</taxon>
    </lineage>
</organism>
<dbReference type="InterPro" id="IPR021246">
    <property type="entry name" value="DUF2797"/>
</dbReference>
<dbReference type="AlphaFoldDB" id="A0A5B0X8C0"/>
<sequence>MQTALEQPVSYALPLDDNSVDMNPLLGQVVQLRYQGVINCIACNRKTNKSFNQGYCYPCFRRLAQCDSCIMSPEKCHYTEGTCREPEWGETHCMIEHVVYLANTSGLKVGITRHSQVPTRWMDQGATQAQPIFRVDSRYHSGIVETLFKDHVADKTSWQAMLKGDAEPLDLEAERQRLMAECSAGLQQVREQFGLQSVTELVGAEETRITFPVLEHPQKVKSFNLDKDPLVEGTLLGIKGQYLIFDTGVINMRKYGGYQLAIGTIN</sequence>
<gene>
    <name evidence="1" type="ORF">F0M18_01040</name>
</gene>
<evidence type="ECO:0000313" key="1">
    <source>
        <dbReference type="EMBL" id="KAA1194611.1"/>
    </source>
</evidence>
<proteinExistence type="predicted"/>
<comment type="caution">
    <text evidence="1">The sequence shown here is derived from an EMBL/GenBank/DDBJ whole genome shotgun (WGS) entry which is preliminary data.</text>
</comment>
<dbReference type="Pfam" id="PF10977">
    <property type="entry name" value="DUF2797"/>
    <property type="match status" value="1"/>
</dbReference>
<evidence type="ECO:0000313" key="2">
    <source>
        <dbReference type="Proteomes" id="UP000323708"/>
    </source>
</evidence>
<protein>
    <submittedName>
        <fullName evidence="1">DUF2797 domain-containing protein</fullName>
    </submittedName>
</protein>
<keyword evidence="2" id="KW-1185">Reference proteome</keyword>
<reference evidence="1 2" key="1">
    <citation type="submission" date="2019-09" db="EMBL/GenBank/DDBJ databases">
        <authorList>
            <person name="Chen X.-Y."/>
        </authorList>
    </citation>
    <scope>NUCLEOTIDE SEQUENCE [LARGE SCALE GENOMIC DNA]</scope>
    <source>
        <strain evidence="1 2">NY5</strain>
    </source>
</reference>
<dbReference type="EMBL" id="VTUX01000001">
    <property type="protein sequence ID" value="KAA1194611.1"/>
    <property type="molecule type" value="Genomic_DNA"/>
</dbReference>
<dbReference type="Proteomes" id="UP000323708">
    <property type="component" value="Unassembled WGS sequence"/>
</dbReference>